<name>A0A1I3R4W8_9HYPH</name>
<dbReference type="Proteomes" id="UP000242763">
    <property type="component" value="Unassembled WGS sequence"/>
</dbReference>
<dbReference type="GO" id="GO:0015204">
    <property type="term" value="F:urea transmembrane transporter activity"/>
    <property type="evidence" value="ECO:0007669"/>
    <property type="project" value="InterPro"/>
</dbReference>
<dbReference type="EMBL" id="FORF01000018">
    <property type="protein sequence ID" value="SFJ41644.1"/>
    <property type="molecule type" value="Genomic_DNA"/>
</dbReference>
<feature type="transmembrane region" description="Helical" evidence="8">
    <location>
        <begin position="270"/>
        <end position="288"/>
    </location>
</feature>
<evidence type="ECO:0000256" key="5">
    <source>
        <dbReference type="ARBA" id="ARBA00022989"/>
    </source>
</evidence>
<dbReference type="RefSeq" id="WP_091523728.1">
    <property type="nucleotide sequence ID" value="NZ_FORF01000018.1"/>
</dbReference>
<protein>
    <submittedName>
        <fullName evidence="9">Urea transporter</fullName>
    </submittedName>
</protein>
<evidence type="ECO:0000256" key="2">
    <source>
        <dbReference type="ARBA" id="ARBA00005914"/>
    </source>
</evidence>
<dbReference type="OrthoDB" id="279428at2"/>
<dbReference type="PIRSF" id="PIRSF016502">
    <property type="entry name" value="Urea_transporter"/>
    <property type="match status" value="1"/>
</dbReference>
<evidence type="ECO:0000256" key="8">
    <source>
        <dbReference type="SAM" id="Phobius"/>
    </source>
</evidence>
<evidence type="ECO:0000256" key="4">
    <source>
        <dbReference type="ARBA" id="ARBA00022692"/>
    </source>
</evidence>
<dbReference type="Gene3D" id="1.10.3430.10">
    <property type="entry name" value="Ammonium transporter AmtB like domains"/>
    <property type="match status" value="1"/>
</dbReference>
<dbReference type="InterPro" id="IPR029020">
    <property type="entry name" value="Ammonium/urea_transptr"/>
</dbReference>
<comment type="subcellular location">
    <subcellularLocation>
        <location evidence="1">Cell membrane</location>
        <topology evidence="1">Multi-pass membrane protein</topology>
    </subcellularLocation>
</comment>
<dbReference type="InterPro" id="IPR004937">
    <property type="entry name" value="Urea_transporter"/>
</dbReference>
<comment type="similarity">
    <text evidence="2">Belongs to the urea transporter family.</text>
</comment>
<accession>A0A1I3R4W8</accession>
<dbReference type="InterPro" id="IPR017807">
    <property type="entry name" value="Urea_transporter_bac"/>
</dbReference>
<keyword evidence="10" id="KW-1185">Reference proteome</keyword>
<evidence type="ECO:0000256" key="1">
    <source>
        <dbReference type="ARBA" id="ARBA00004651"/>
    </source>
</evidence>
<evidence type="ECO:0000256" key="3">
    <source>
        <dbReference type="ARBA" id="ARBA00022475"/>
    </source>
</evidence>
<feature type="transmembrane region" description="Helical" evidence="8">
    <location>
        <begin position="141"/>
        <end position="161"/>
    </location>
</feature>
<dbReference type="Pfam" id="PF03253">
    <property type="entry name" value="UT"/>
    <property type="match status" value="1"/>
</dbReference>
<evidence type="ECO:0000313" key="10">
    <source>
        <dbReference type="Proteomes" id="UP000242763"/>
    </source>
</evidence>
<evidence type="ECO:0000313" key="9">
    <source>
        <dbReference type="EMBL" id="SFJ41644.1"/>
    </source>
</evidence>
<feature type="transmembrane region" description="Helical" evidence="8">
    <location>
        <begin position="83"/>
        <end position="101"/>
    </location>
</feature>
<proteinExistence type="inferred from homology"/>
<keyword evidence="4 8" id="KW-0812">Transmembrane</keyword>
<evidence type="ECO:0000256" key="6">
    <source>
        <dbReference type="ARBA" id="ARBA00023136"/>
    </source>
</evidence>
<sequence length="320" mass="33062">MAGSWARLTESSAAVRFIDTNLRGSGQVMLQDNPLTGLLFLIGIGWSAVVSGSPQLAIGAPVGLVVATCTAIGLGVDRTALRSGLFGYNGMLVGMALSIYLAANPLFWAYLVVGAGISVVVMLAMVNIAKTWGVPVLTAPFVLTTWLMLLGSYNFAAISLADLPPPALPSIHVASAMPLDSLALVDAALFGVSQVFFIGNAITGVIFLLALLVSSRWAAAYALAGTVLAIAVAQTLGANSDAIAAGLFGFSPVLTAIAIGTMFDTPRPRVVFYVAAATIFTVITQAALNSALMPLGIPVLTAPFVAVTWLFLLPLRKLVL</sequence>
<dbReference type="PANTHER" id="PTHR10464:SF4">
    <property type="entry name" value="UREA TRANSPORTER"/>
    <property type="match status" value="1"/>
</dbReference>
<dbReference type="PANTHER" id="PTHR10464">
    <property type="entry name" value="UREA TRANSPORTER"/>
    <property type="match status" value="1"/>
</dbReference>
<organism evidence="9 10">
    <name type="scientific">Aquamicrobium aerolatum DSM 21857</name>
    <dbReference type="NCBI Taxonomy" id="1121003"/>
    <lineage>
        <taxon>Bacteria</taxon>
        <taxon>Pseudomonadati</taxon>
        <taxon>Pseudomonadota</taxon>
        <taxon>Alphaproteobacteria</taxon>
        <taxon>Hyphomicrobiales</taxon>
        <taxon>Phyllobacteriaceae</taxon>
        <taxon>Aerobium</taxon>
    </lineage>
</organism>
<dbReference type="STRING" id="1121003.SAMN03080618_02894"/>
<evidence type="ECO:0000256" key="7">
    <source>
        <dbReference type="PIRSR" id="PIRSR016502-1"/>
    </source>
</evidence>
<feature type="transmembrane region" description="Helical" evidence="8">
    <location>
        <begin position="56"/>
        <end position="76"/>
    </location>
</feature>
<dbReference type="AlphaFoldDB" id="A0A1I3R4W8"/>
<feature type="transmembrane region" description="Helical" evidence="8">
    <location>
        <begin position="187"/>
        <end position="211"/>
    </location>
</feature>
<keyword evidence="3" id="KW-1003">Cell membrane</keyword>
<feature type="transmembrane region" description="Helical" evidence="8">
    <location>
        <begin position="33"/>
        <end position="50"/>
    </location>
</feature>
<reference evidence="10" key="1">
    <citation type="submission" date="2016-10" db="EMBL/GenBank/DDBJ databases">
        <authorList>
            <person name="Varghese N."/>
            <person name="Submissions S."/>
        </authorList>
    </citation>
    <scope>NUCLEOTIDE SEQUENCE [LARGE SCALE GENOMIC DNA]</scope>
    <source>
        <strain evidence="10">DSM 21857</strain>
    </source>
</reference>
<dbReference type="NCBIfam" id="TIGR03441">
    <property type="entry name" value="urea_trans_yut"/>
    <property type="match status" value="1"/>
</dbReference>
<keyword evidence="6 8" id="KW-0472">Membrane</keyword>
<feature type="transmembrane region" description="Helical" evidence="8">
    <location>
        <begin position="107"/>
        <end position="129"/>
    </location>
</feature>
<gene>
    <name evidence="9" type="ORF">SAMN03080618_02894</name>
</gene>
<feature type="site" description="Important for channel permeability" evidence="7">
    <location>
        <position position="301"/>
    </location>
</feature>
<keyword evidence="5 8" id="KW-1133">Transmembrane helix</keyword>
<feature type="transmembrane region" description="Helical" evidence="8">
    <location>
        <begin position="218"/>
        <end position="236"/>
    </location>
</feature>
<dbReference type="GO" id="GO:0005886">
    <property type="term" value="C:plasma membrane"/>
    <property type="evidence" value="ECO:0007669"/>
    <property type="project" value="UniProtKB-SubCell"/>
</dbReference>
<feature type="transmembrane region" description="Helical" evidence="8">
    <location>
        <begin position="294"/>
        <end position="315"/>
    </location>
</feature>
<feature type="transmembrane region" description="Helical" evidence="8">
    <location>
        <begin position="242"/>
        <end position="263"/>
    </location>
</feature>